<evidence type="ECO:0000256" key="4">
    <source>
        <dbReference type="ARBA" id="ARBA00022679"/>
    </source>
</evidence>
<dbReference type="Pfam" id="PF02384">
    <property type="entry name" value="N6_Mtase"/>
    <property type="match status" value="1"/>
</dbReference>
<keyword evidence="6" id="KW-0680">Restriction system</keyword>
<evidence type="ECO:0000256" key="2">
    <source>
        <dbReference type="ARBA" id="ARBA00011900"/>
    </source>
</evidence>
<dbReference type="SUPFAM" id="SSF53335">
    <property type="entry name" value="S-adenosyl-L-methionine-dependent methyltransferases"/>
    <property type="match status" value="1"/>
</dbReference>
<dbReference type="REBASE" id="844260">
    <property type="entry name" value="M.SspMG91ORF7885P"/>
</dbReference>
<dbReference type="EC" id="2.1.1.72" evidence="2"/>
<dbReference type="PANTHER" id="PTHR42933">
    <property type="entry name" value="SLR6095 PROTEIN"/>
    <property type="match status" value="1"/>
</dbReference>
<protein>
    <recommendedName>
        <fullName evidence="2">site-specific DNA-methyltransferase (adenine-specific)</fullName>
        <ecNumber evidence="2">2.1.1.72</ecNumber>
    </recommendedName>
</protein>
<sequence>MSNTNQELADFIWSVADLLRGDYKRSEYAKVILPLTVLRRFDCVMEAKGTRQAVRDRDASYAGEKKDGLLLGISGLPFYNTSKQNFETIGSDDKNVYANLKDYIRGFSSEVTEIIDRYDFHIQIERLKDADLLYLVVQEFAAIDLSPEKVSNHDMGYVFEELIRKFADASNETAGEHFTPREVVKLMVELLLGPDEARIRKPGAVLDILDPACGTGGMLAAAEEHIRKIKPGARINLFGQEINAESYAICRSDMLLKGHKAENIRFGNTFTRDWHEDRRFSYMLANPPFGVEWRKSEKAVREEHEGLGFAGRFGAGLPRINDGSFLFLQHMLHKMQPLKKDESGDEIGGSRIAIVFNGSPLFTGSAGSGESEIRRWILENDYLETIVGLPDQLFYNTGISTYFWILSNRKPAHRKGKVVMIDARGEWVKRRKSLGEKRKEIADEQIAGICAIYRDAEHIAQDEFHPQHAKVKILRNEAFGYQRITVDRPLKLRFEVTEDTLTALSASAALQKVLGDKTMDAAEVAKRQAAFVAALQPLTGQIWHTKAEAWDALHKAVTSAGLIWPSSAPVQKALREAVGVRDPKGEVQYANAKKNQIEHDPDLRDAENVPMDQDIDDYLAEEVTPHVEDAWIAETKNPKTKLNERSKIGYEIPFTRHFYVYEPPRPLSVIDAELKSLETEIWELLGEVTE</sequence>
<dbReference type="InterPro" id="IPR051537">
    <property type="entry name" value="DNA_Adenine_Mtase"/>
</dbReference>
<evidence type="ECO:0000259" key="8">
    <source>
        <dbReference type="Pfam" id="PF02384"/>
    </source>
</evidence>
<dbReference type="GO" id="GO:0003677">
    <property type="term" value="F:DNA binding"/>
    <property type="evidence" value="ECO:0007669"/>
    <property type="project" value="InterPro"/>
</dbReference>
<evidence type="ECO:0000256" key="7">
    <source>
        <dbReference type="ARBA" id="ARBA00047942"/>
    </source>
</evidence>
<evidence type="ECO:0000256" key="6">
    <source>
        <dbReference type="ARBA" id="ARBA00022747"/>
    </source>
</evidence>
<dbReference type="PANTHER" id="PTHR42933:SF3">
    <property type="entry name" value="TYPE I RESTRICTION ENZYME MJAVIII METHYLASE SUBUNIT"/>
    <property type="match status" value="1"/>
</dbReference>
<gene>
    <name evidence="10" type="ORF">ABII15_07885</name>
</gene>
<dbReference type="InterPro" id="IPR003356">
    <property type="entry name" value="DNA_methylase_A-5"/>
</dbReference>
<evidence type="ECO:0000256" key="3">
    <source>
        <dbReference type="ARBA" id="ARBA00022603"/>
    </source>
</evidence>
<evidence type="ECO:0000259" key="9">
    <source>
        <dbReference type="Pfam" id="PF12161"/>
    </source>
</evidence>
<name>A0AAU8INW2_9ACTN</name>
<accession>A0AAU8INW2</accession>
<dbReference type="GO" id="GO:0009307">
    <property type="term" value="P:DNA restriction-modification system"/>
    <property type="evidence" value="ECO:0007669"/>
    <property type="project" value="UniProtKB-KW"/>
</dbReference>
<dbReference type="CDD" id="cd02440">
    <property type="entry name" value="AdoMet_MTases"/>
    <property type="match status" value="1"/>
</dbReference>
<organism evidence="10">
    <name type="scientific">Streptomyces tabacisoli</name>
    <dbReference type="NCBI Taxonomy" id="3156398"/>
    <lineage>
        <taxon>Bacteria</taxon>
        <taxon>Bacillati</taxon>
        <taxon>Actinomycetota</taxon>
        <taxon>Actinomycetes</taxon>
        <taxon>Kitasatosporales</taxon>
        <taxon>Streptomycetaceae</taxon>
        <taxon>Streptomyces</taxon>
    </lineage>
</organism>
<dbReference type="GO" id="GO:0009007">
    <property type="term" value="F:site-specific DNA-methyltransferase (adenine-specific) activity"/>
    <property type="evidence" value="ECO:0007669"/>
    <property type="project" value="UniProtKB-EC"/>
</dbReference>
<dbReference type="Gene3D" id="3.40.50.150">
    <property type="entry name" value="Vaccinia Virus protein VP39"/>
    <property type="match status" value="1"/>
</dbReference>
<keyword evidence="4 10" id="KW-0808">Transferase</keyword>
<dbReference type="InterPro" id="IPR022749">
    <property type="entry name" value="D12N6_MeTrfase_N"/>
</dbReference>
<feature type="domain" description="N6 adenine-specific DNA methyltransferase N-terminal" evidence="9">
    <location>
        <begin position="8"/>
        <end position="140"/>
    </location>
</feature>
<keyword evidence="3 10" id="KW-0489">Methyltransferase</keyword>
<evidence type="ECO:0000313" key="10">
    <source>
        <dbReference type="EMBL" id="XCJ69888.1"/>
    </source>
</evidence>
<comment type="catalytic activity">
    <reaction evidence="7">
        <text>a 2'-deoxyadenosine in DNA + S-adenosyl-L-methionine = an N(6)-methyl-2'-deoxyadenosine in DNA + S-adenosyl-L-homocysteine + H(+)</text>
        <dbReference type="Rhea" id="RHEA:15197"/>
        <dbReference type="Rhea" id="RHEA-COMP:12418"/>
        <dbReference type="Rhea" id="RHEA-COMP:12419"/>
        <dbReference type="ChEBI" id="CHEBI:15378"/>
        <dbReference type="ChEBI" id="CHEBI:57856"/>
        <dbReference type="ChEBI" id="CHEBI:59789"/>
        <dbReference type="ChEBI" id="CHEBI:90615"/>
        <dbReference type="ChEBI" id="CHEBI:90616"/>
        <dbReference type="EC" id="2.1.1.72"/>
    </reaction>
</comment>
<feature type="domain" description="DNA methylase adenine-specific" evidence="8">
    <location>
        <begin position="151"/>
        <end position="460"/>
    </location>
</feature>
<dbReference type="AlphaFoldDB" id="A0AAU8INW2"/>
<dbReference type="GO" id="GO:0008170">
    <property type="term" value="F:N-methyltransferase activity"/>
    <property type="evidence" value="ECO:0007669"/>
    <property type="project" value="InterPro"/>
</dbReference>
<dbReference type="InterPro" id="IPR029063">
    <property type="entry name" value="SAM-dependent_MTases_sf"/>
</dbReference>
<dbReference type="Pfam" id="PF12161">
    <property type="entry name" value="HsdM_N"/>
    <property type="match status" value="1"/>
</dbReference>
<proteinExistence type="inferred from homology"/>
<reference evidence="10" key="1">
    <citation type="submission" date="2024-06" db="EMBL/GenBank/DDBJ databases">
        <title>Streptomyces sp. strain HUAS MG91 genome sequences.</title>
        <authorList>
            <person name="Mo P."/>
        </authorList>
    </citation>
    <scope>NUCLEOTIDE SEQUENCE</scope>
    <source>
        <strain evidence="10">HUAS MG91</strain>
    </source>
</reference>
<dbReference type="PRINTS" id="PR00507">
    <property type="entry name" value="N12N6MTFRASE"/>
</dbReference>
<dbReference type="RefSeq" id="WP_353941552.1">
    <property type="nucleotide sequence ID" value="NZ_CP159534.1"/>
</dbReference>
<dbReference type="InterPro" id="IPR038333">
    <property type="entry name" value="T1MK-like_N_sf"/>
</dbReference>
<evidence type="ECO:0000256" key="1">
    <source>
        <dbReference type="ARBA" id="ARBA00006594"/>
    </source>
</evidence>
<dbReference type="KEGG" id="stac:ABII15_07885"/>
<dbReference type="EMBL" id="CP159534">
    <property type="protein sequence ID" value="XCJ69888.1"/>
    <property type="molecule type" value="Genomic_DNA"/>
</dbReference>
<dbReference type="Gene3D" id="1.20.1260.30">
    <property type="match status" value="1"/>
</dbReference>
<dbReference type="GO" id="GO:0032259">
    <property type="term" value="P:methylation"/>
    <property type="evidence" value="ECO:0007669"/>
    <property type="project" value="UniProtKB-KW"/>
</dbReference>
<evidence type="ECO:0000256" key="5">
    <source>
        <dbReference type="ARBA" id="ARBA00022691"/>
    </source>
</evidence>
<comment type="similarity">
    <text evidence="1">Belongs to the N(4)/N(6)-methyltransferase family.</text>
</comment>
<keyword evidence="5" id="KW-0949">S-adenosyl-L-methionine</keyword>